<keyword evidence="2" id="KW-0963">Cytoplasm</keyword>
<dbReference type="SUPFAM" id="SSF46689">
    <property type="entry name" value="Homeodomain-like"/>
    <property type="match status" value="2"/>
</dbReference>
<dbReference type="EMBL" id="LS483476">
    <property type="protein sequence ID" value="SQI62111.1"/>
    <property type="molecule type" value="Genomic_DNA"/>
</dbReference>
<evidence type="ECO:0000256" key="8">
    <source>
        <dbReference type="PROSITE-ProRule" id="PRU00169"/>
    </source>
</evidence>
<dbReference type="GO" id="GO:0000160">
    <property type="term" value="P:phosphorelay signal transduction system"/>
    <property type="evidence" value="ECO:0007669"/>
    <property type="project" value="UniProtKB-KW"/>
</dbReference>
<dbReference type="Pfam" id="PF00072">
    <property type="entry name" value="Response_reg"/>
    <property type="match status" value="1"/>
</dbReference>
<sequence>MMSDNEWCKVLIVDDEVLIRQGIKYYVNWEEEGFQIVGEAANGSEALELIEKTQPHIVITDIVMPIMDGEDLTKIIRKDYPDIQVIVLSSFSDFEYVRSTFQSGVTDYILKPKLEGAELLKALKKAANKLTGFQVLHKSYDDNLSPIDHILATIMSGFSEDIDEDIIKDTFREKYYSILGISMTHKEDTNGQMVKDHVEQALNIHFGDIAIYPLMKEDYDLAYILNFKLNKLPIIRRNMKELSTSLSGTIKGISLSEPYNAIKDTNKKYQESISTLKNCRFYFPDKSVFIYDELPAAPALKETFNLNRFIEVFKRGEFNESFHYLNGYVDYLSHQFTKDVHEFKSFIGNIIFNITVLLGNLHYDNKQLDKEKYQYFTSINEAVDIHETVGYLHSFLEEVNEVIISKMNDKSDTNIQKLLDYIDQHYAEPLNLTEMANHFHFNPSYLSSYFSTHHSVGFNEYLNRVRIEKAKDCLRSGKISISEISGMIGYSDHSYFCKVFKKMTGMSPSSYRKSFI</sequence>
<dbReference type="InterPro" id="IPR011006">
    <property type="entry name" value="CheY-like_superfamily"/>
</dbReference>
<dbReference type="PANTHER" id="PTHR42713:SF3">
    <property type="entry name" value="TRANSCRIPTIONAL REGULATORY PROTEIN HPTR"/>
    <property type="match status" value="1"/>
</dbReference>
<feature type="modified residue" description="4-aspartylphosphate" evidence="8">
    <location>
        <position position="61"/>
    </location>
</feature>
<dbReference type="AlphaFoldDB" id="A0A2X4WG09"/>
<dbReference type="KEGG" id="blen:NCTC4824_03600"/>
<evidence type="ECO:0000256" key="2">
    <source>
        <dbReference type="ARBA" id="ARBA00022490"/>
    </source>
</evidence>
<dbReference type="PROSITE" id="PS50110">
    <property type="entry name" value="RESPONSE_REGULATORY"/>
    <property type="match status" value="1"/>
</dbReference>
<dbReference type="PROSITE" id="PS01124">
    <property type="entry name" value="HTH_ARAC_FAMILY_2"/>
    <property type="match status" value="1"/>
</dbReference>
<dbReference type="InterPro" id="IPR051552">
    <property type="entry name" value="HptR"/>
</dbReference>
<evidence type="ECO:0000256" key="5">
    <source>
        <dbReference type="ARBA" id="ARBA00023015"/>
    </source>
</evidence>
<dbReference type="PANTHER" id="PTHR42713">
    <property type="entry name" value="HISTIDINE KINASE-RELATED"/>
    <property type="match status" value="1"/>
</dbReference>
<gene>
    <name evidence="11" type="ORF">NCTC4824_03600</name>
</gene>
<keyword evidence="4" id="KW-0902">Two-component regulatory system</keyword>
<accession>A0A2X4WG09</accession>
<keyword evidence="3 8" id="KW-0597">Phosphoprotein</keyword>
<dbReference type="RefSeq" id="WP_231955846.1">
    <property type="nucleotide sequence ID" value="NZ_LS483476.1"/>
</dbReference>
<feature type="domain" description="HTH araC/xylS-type" evidence="9">
    <location>
        <begin position="416"/>
        <end position="514"/>
    </location>
</feature>
<dbReference type="InterPro" id="IPR009057">
    <property type="entry name" value="Homeodomain-like_sf"/>
</dbReference>
<evidence type="ECO:0000259" key="10">
    <source>
        <dbReference type="PROSITE" id="PS50110"/>
    </source>
</evidence>
<evidence type="ECO:0000256" key="7">
    <source>
        <dbReference type="ARBA" id="ARBA00023163"/>
    </source>
</evidence>
<dbReference type="GO" id="GO:0043565">
    <property type="term" value="F:sequence-specific DNA binding"/>
    <property type="evidence" value="ECO:0007669"/>
    <property type="project" value="InterPro"/>
</dbReference>
<dbReference type="SMART" id="SM00448">
    <property type="entry name" value="REC"/>
    <property type="match status" value="1"/>
</dbReference>
<dbReference type="Gene3D" id="3.40.50.2300">
    <property type="match status" value="1"/>
</dbReference>
<dbReference type="SUPFAM" id="SSF52172">
    <property type="entry name" value="CheY-like"/>
    <property type="match status" value="1"/>
</dbReference>
<name>A0A2X4WG09_LEDLE</name>
<dbReference type="InterPro" id="IPR001789">
    <property type="entry name" value="Sig_transdc_resp-reg_receiver"/>
</dbReference>
<dbReference type="SMART" id="SM00342">
    <property type="entry name" value="HTH_ARAC"/>
    <property type="match status" value="1"/>
</dbReference>
<dbReference type="Gene3D" id="1.10.10.60">
    <property type="entry name" value="Homeodomain-like"/>
    <property type="match status" value="2"/>
</dbReference>
<keyword evidence="6" id="KW-0238">DNA-binding</keyword>
<dbReference type="InterPro" id="IPR018060">
    <property type="entry name" value="HTH_AraC"/>
</dbReference>
<dbReference type="InterPro" id="IPR020449">
    <property type="entry name" value="Tscrpt_reg_AraC-type_HTH"/>
</dbReference>
<feature type="domain" description="Response regulatory" evidence="10">
    <location>
        <begin position="9"/>
        <end position="126"/>
    </location>
</feature>
<comment type="subcellular location">
    <subcellularLocation>
        <location evidence="1">Cytoplasm</location>
    </subcellularLocation>
</comment>
<evidence type="ECO:0000256" key="3">
    <source>
        <dbReference type="ARBA" id="ARBA00022553"/>
    </source>
</evidence>
<protein>
    <submittedName>
        <fullName evidence="11">Two-component response regulator</fullName>
    </submittedName>
</protein>
<evidence type="ECO:0000259" key="9">
    <source>
        <dbReference type="PROSITE" id="PS01124"/>
    </source>
</evidence>
<dbReference type="STRING" id="1348624.GCA_001591545_02182"/>
<evidence type="ECO:0000256" key="1">
    <source>
        <dbReference type="ARBA" id="ARBA00004496"/>
    </source>
</evidence>
<keyword evidence="12" id="KW-1185">Reference proteome</keyword>
<dbReference type="GO" id="GO:0005737">
    <property type="term" value="C:cytoplasm"/>
    <property type="evidence" value="ECO:0007669"/>
    <property type="project" value="UniProtKB-SubCell"/>
</dbReference>
<dbReference type="PRINTS" id="PR00032">
    <property type="entry name" value="HTHARAC"/>
</dbReference>
<evidence type="ECO:0000313" key="12">
    <source>
        <dbReference type="Proteomes" id="UP000249134"/>
    </source>
</evidence>
<organism evidence="11 12">
    <name type="scientific">Lederbergia lenta</name>
    <name type="common">Bacillus lentus</name>
    <dbReference type="NCBI Taxonomy" id="1467"/>
    <lineage>
        <taxon>Bacteria</taxon>
        <taxon>Bacillati</taxon>
        <taxon>Bacillota</taxon>
        <taxon>Bacilli</taxon>
        <taxon>Bacillales</taxon>
        <taxon>Bacillaceae</taxon>
        <taxon>Lederbergia</taxon>
    </lineage>
</organism>
<dbReference type="Pfam" id="PF12833">
    <property type="entry name" value="HTH_18"/>
    <property type="match status" value="1"/>
</dbReference>
<dbReference type="CDD" id="cd17536">
    <property type="entry name" value="REC_YesN-like"/>
    <property type="match status" value="1"/>
</dbReference>
<evidence type="ECO:0000313" key="11">
    <source>
        <dbReference type="EMBL" id="SQI62111.1"/>
    </source>
</evidence>
<keyword evidence="5" id="KW-0805">Transcription regulation</keyword>
<dbReference type="GO" id="GO:0003700">
    <property type="term" value="F:DNA-binding transcription factor activity"/>
    <property type="evidence" value="ECO:0007669"/>
    <property type="project" value="InterPro"/>
</dbReference>
<keyword evidence="7" id="KW-0804">Transcription</keyword>
<proteinExistence type="predicted"/>
<dbReference type="Proteomes" id="UP000249134">
    <property type="component" value="Chromosome 1"/>
</dbReference>
<evidence type="ECO:0000256" key="4">
    <source>
        <dbReference type="ARBA" id="ARBA00023012"/>
    </source>
</evidence>
<evidence type="ECO:0000256" key="6">
    <source>
        <dbReference type="ARBA" id="ARBA00023125"/>
    </source>
</evidence>
<reference evidence="11 12" key="1">
    <citation type="submission" date="2018-06" db="EMBL/GenBank/DDBJ databases">
        <authorList>
            <consortium name="Pathogen Informatics"/>
            <person name="Doyle S."/>
        </authorList>
    </citation>
    <scope>NUCLEOTIDE SEQUENCE [LARGE SCALE GENOMIC DNA]</scope>
    <source>
        <strain evidence="11 12">NCTC4824</strain>
    </source>
</reference>